<organism evidence="2 3">
    <name type="scientific">Fasciolopsis buskii</name>
    <dbReference type="NCBI Taxonomy" id="27845"/>
    <lineage>
        <taxon>Eukaryota</taxon>
        <taxon>Metazoa</taxon>
        <taxon>Spiralia</taxon>
        <taxon>Lophotrochozoa</taxon>
        <taxon>Platyhelminthes</taxon>
        <taxon>Trematoda</taxon>
        <taxon>Digenea</taxon>
        <taxon>Plagiorchiida</taxon>
        <taxon>Echinostomata</taxon>
        <taxon>Echinostomatoidea</taxon>
        <taxon>Fasciolidae</taxon>
        <taxon>Fasciolopsis</taxon>
    </lineage>
</organism>
<keyword evidence="3" id="KW-1185">Reference proteome</keyword>
<dbReference type="AlphaFoldDB" id="A0A8E0RNI6"/>
<dbReference type="Proteomes" id="UP000728185">
    <property type="component" value="Unassembled WGS sequence"/>
</dbReference>
<protein>
    <submittedName>
        <fullName evidence="2">Uncharacterized protein</fullName>
    </submittedName>
</protein>
<accession>A0A8E0RNI6</accession>
<evidence type="ECO:0000313" key="3">
    <source>
        <dbReference type="Proteomes" id="UP000728185"/>
    </source>
</evidence>
<feature type="compositionally biased region" description="Pro residues" evidence="1">
    <location>
        <begin position="383"/>
        <end position="393"/>
    </location>
</feature>
<dbReference type="OrthoDB" id="69928at2759"/>
<gene>
    <name evidence="2" type="ORF">FBUS_07934</name>
</gene>
<comment type="caution">
    <text evidence="2">The sequence shown here is derived from an EMBL/GenBank/DDBJ whole genome shotgun (WGS) entry which is preliminary data.</text>
</comment>
<feature type="region of interest" description="Disordered" evidence="1">
    <location>
        <begin position="357"/>
        <end position="394"/>
    </location>
</feature>
<reference evidence="2" key="1">
    <citation type="submission" date="2019-05" db="EMBL/GenBank/DDBJ databases">
        <title>Annotation for the trematode Fasciolopsis buski.</title>
        <authorList>
            <person name="Choi Y.-J."/>
        </authorList>
    </citation>
    <scope>NUCLEOTIDE SEQUENCE</scope>
    <source>
        <strain evidence="2">HT</strain>
        <tissue evidence="2">Whole worm</tissue>
    </source>
</reference>
<proteinExistence type="predicted"/>
<evidence type="ECO:0000313" key="2">
    <source>
        <dbReference type="EMBL" id="KAA0186542.1"/>
    </source>
</evidence>
<evidence type="ECO:0000256" key="1">
    <source>
        <dbReference type="SAM" id="MobiDB-lite"/>
    </source>
</evidence>
<sequence>MGLQSDCDAQPTLPYSTQESLIQSDTAFHSAVSVVPNETETVQERTFVSTTACTVATTTAEPNATSAPAAPSGGLIVNAELAKFIQEQASQVAARQQRTGFHNTTSTSNLLQGAESVNFESMHRSSSVSTFRNMSSGKGNNSSRLCLSAAFRRDLPPRFAKRLQAELLEREAAEARQVGLDRTKLESSNWTPSLLDQPAPLARKESEAPYDLDSLLSVTDRTVQNGVPLTLHNFAVPFSSADNISNPVQTLAPPHYLPSPSMIPPMNVPSVLTSATGSLPPPFLAGPGLIFGPARTMPSGVSVPPSEWPANQIGPDPNDMNSNDHILPSNIPLGGYPMNQTTAVDPYGNPYNPFTAMRRPSAPAMPQLVDESDPHRPQTSFAPPSPSHLPPPTGYVIRLCP</sequence>
<name>A0A8E0RNI6_9TREM</name>
<dbReference type="EMBL" id="LUCM01009686">
    <property type="protein sequence ID" value="KAA0186542.1"/>
    <property type="molecule type" value="Genomic_DNA"/>
</dbReference>